<sequence>YAHPCEFTFRLRKYAKPARSCFLQPCRVRSPVRVYLHASQVRKAGWLMLLATLSGLPPARVYFQASKVRGAYSLVLPATLPGLLTHTNLRSCLVSSPSLLARASFDLAGSAHPREFTFMLRKFAETAGSFLLRPCRVCSP</sequence>
<feature type="non-terminal residue" evidence="1">
    <location>
        <position position="140"/>
    </location>
</feature>
<dbReference type="Proteomes" id="UP000233551">
    <property type="component" value="Unassembled WGS sequence"/>
</dbReference>
<accession>A0A2I0HEI0</accession>
<reference evidence="1 2" key="1">
    <citation type="submission" date="2017-11" db="EMBL/GenBank/DDBJ databases">
        <title>De-novo sequencing of pomegranate (Punica granatum L.) genome.</title>
        <authorList>
            <person name="Akparov Z."/>
            <person name="Amiraslanov A."/>
            <person name="Hajiyeva S."/>
            <person name="Abbasov M."/>
            <person name="Kaur K."/>
            <person name="Hamwieh A."/>
            <person name="Solovyev V."/>
            <person name="Salamov A."/>
            <person name="Braich B."/>
            <person name="Kosarev P."/>
            <person name="Mahmoud A."/>
            <person name="Hajiyev E."/>
            <person name="Babayeva S."/>
            <person name="Izzatullayeva V."/>
            <person name="Mammadov A."/>
            <person name="Mammadov A."/>
            <person name="Sharifova S."/>
            <person name="Ojaghi J."/>
            <person name="Eynullazada K."/>
            <person name="Bayramov B."/>
            <person name="Abdulazimova A."/>
            <person name="Shahmuradov I."/>
        </authorList>
    </citation>
    <scope>NUCLEOTIDE SEQUENCE [LARGE SCALE GENOMIC DNA]</scope>
    <source>
        <strain evidence="2">cv. AG2017</strain>
        <tissue evidence="1">Leaf</tissue>
    </source>
</reference>
<feature type="non-terminal residue" evidence="1">
    <location>
        <position position="1"/>
    </location>
</feature>
<dbReference type="AlphaFoldDB" id="A0A2I0HEI0"/>
<keyword evidence="2" id="KW-1185">Reference proteome</keyword>
<protein>
    <submittedName>
        <fullName evidence="1">Uncharacterized protein</fullName>
    </submittedName>
</protein>
<name>A0A2I0HEI0_PUNGR</name>
<comment type="caution">
    <text evidence="1">The sequence shown here is derived from an EMBL/GenBank/DDBJ whole genome shotgun (WGS) entry which is preliminary data.</text>
</comment>
<proteinExistence type="predicted"/>
<dbReference type="EMBL" id="PGOL01040858">
    <property type="protein sequence ID" value="PKI11370.1"/>
    <property type="molecule type" value="Genomic_DNA"/>
</dbReference>
<evidence type="ECO:0000313" key="1">
    <source>
        <dbReference type="EMBL" id="PKI11370.1"/>
    </source>
</evidence>
<gene>
    <name evidence="1" type="ORF">CRG98_049546</name>
</gene>
<evidence type="ECO:0000313" key="2">
    <source>
        <dbReference type="Proteomes" id="UP000233551"/>
    </source>
</evidence>
<organism evidence="1 2">
    <name type="scientific">Punica granatum</name>
    <name type="common">Pomegranate</name>
    <dbReference type="NCBI Taxonomy" id="22663"/>
    <lineage>
        <taxon>Eukaryota</taxon>
        <taxon>Viridiplantae</taxon>
        <taxon>Streptophyta</taxon>
        <taxon>Embryophyta</taxon>
        <taxon>Tracheophyta</taxon>
        <taxon>Spermatophyta</taxon>
        <taxon>Magnoliopsida</taxon>
        <taxon>eudicotyledons</taxon>
        <taxon>Gunneridae</taxon>
        <taxon>Pentapetalae</taxon>
        <taxon>rosids</taxon>
        <taxon>malvids</taxon>
        <taxon>Myrtales</taxon>
        <taxon>Lythraceae</taxon>
        <taxon>Punica</taxon>
    </lineage>
</organism>